<accession>A0ABN2VPB2</accession>
<dbReference type="Pfam" id="PF12502">
    <property type="entry name" value="DUF3710"/>
    <property type="match status" value="1"/>
</dbReference>
<evidence type="ECO:0000313" key="2">
    <source>
        <dbReference type="EMBL" id="GAA2068610.1"/>
    </source>
</evidence>
<name>A0ABN2VPB2_9ACTN</name>
<dbReference type="Proteomes" id="UP001501480">
    <property type="component" value="Unassembled WGS sequence"/>
</dbReference>
<reference evidence="2 3" key="1">
    <citation type="journal article" date="2019" name="Int. J. Syst. Evol. Microbiol.">
        <title>The Global Catalogue of Microorganisms (GCM) 10K type strain sequencing project: providing services to taxonomists for standard genome sequencing and annotation.</title>
        <authorList>
            <consortium name="The Broad Institute Genomics Platform"/>
            <consortium name="The Broad Institute Genome Sequencing Center for Infectious Disease"/>
            <person name="Wu L."/>
            <person name="Ma J."/>
        </authorList>
    </citation>
    <scope>NUCLEOTIDE SEQUENCE [LARGE SCALE GENOMIC DNA]</scope>
    <source>
        <strain evidence="2 3">JCM 15749</strain>
    </source>
</reference>
<organism evidence="2 3">
    <name type="scientific">Aeromicrobium halocynthiae</name>
    <dbReference type="NCBI Taxonomy" id="560557"/>
    <lineage>
        <taxon>Bacteria</taxon>
        <taxon>Bacillati</taxon>
        <taxon>Actinomycetota</taxon>
        <taxon>Actinomycetes</taxon>
        <taxon>Propionibacteriales</taxon>
        <taxon>Nocardioidaceae</taxon>
        <taxon>Aeromicrobium</taxon>
    </lineage>
</organism>
<proteinExistence type="predicted"/>
<feature type="region of interest" description="Disordered" evidence="1">
    <location>
        <begin position="190"/>
        <end position="225"/>
    </location>
</feature>
<dbReference type="EMBL" id="BAAAPY010000001">
    <property type="protein sequence ID" value="GAA2068610.1"/>
    <property type="molecule type" value="Genomic_DNA"/>
</dbReference>
<feature type="compositionally biased region" description="Basic and acidic residues" evidence="1">
    <location>
        <begin position="40"/>
        <end position="54"/>
    </location>
</feature>
<feature type="region of interest" description="Disordered" evidence="1">
    <location>
        <begin position="1"/>
        <end position="54"/>
    </location>
</feature>
<gene>
    <name evidence="2" type="ORF">GCM10009821_00510</name>
</gene>
<protein>
    <submittedName>
        <fullName evidence="2">DUF3710 domain-containing protein</fullName>
    </submittedName>
</protein>
<evidence type="ECO:0000313" key="3">
    <source>
        <dbReference type="Proteomes" id="UP001501480"/>
    </source>
</evidence>
<sequence>MFGRRRQGQDARSEAPGSPDDASATPDDGAPAGPAGRPDGPWDRSEREPSDRHVDLGSLLVRARLGIDLRLPKDGDRPSNAVILLTSDAGLELRAFAAPRSGGLWEEIRPELADNARERGGEVQEREGPYGTELLVRLPATTPDGEPGVQPSRILAVEGPRWMLRATFLGQAGLEPSDDGVLAESLRDTIVNRGPEPRTSREPLSLVPNGLVGKAKPEGPTEAGT</sequence>
<evidence type="ECO:0000256" key="1">
    <source>
        <dbReference type="SAM" id="MobiDB-lite"/>
    </source>
</evidence>
<keyword evidence="3" id="KW-1185">Reference proteome</keyword>
<comment type="caution">
    <text evidence="2">The sequence shown here is derived from an EMBL/GenBank/DDBJ whole genome shotgun (WGS) entry which is preliminary data.</text>
</comment>
<feature type="compositionally biased region" description="Low complexity" evidence="1">
    <location>
        <begin position="15"/>
        <end position="39"/>
    </location>
</feature>
<dbReference type="InterPro" id="IPR022183">
    <property type="entry name" value="DUF3710"/>
</dbReference>
<dbReference type="RefSeq" id="WP_344322914.1">
    <property type="nucleotide sequence ID" value="NZ_BAAAPY010000001.1"/>
</dbReference>